<evidence type="ECO:0000256" key="1">
    <source>
        <dbReference type="SAM" id="MobiDB-lite"/>
    </source>
</evidence>
<dbReference type="Pfam" id="PF19720">
    <property type="entry name" value="DUF6214"/>
    <property type="match status" value="1"/>
</dbReference>
<name>A0ABY2DIZ7_9ACTN</name>
<accession>A0ABY2DIZ7</accession>
<reference evidence="2 3" key="1">
    <citation type="submission" date="2019-02" db="EMBL/GenBank/DDBJ databases">
        <title>Draft genome sequences of novel Actinobacteria.</title>
        <authorList>
            <person name="Sahin N."/>
            <person name="Ay H."/>
            <person name="Saygin H."/>
        </authorList>
    </citation>
    <scope>NUCLEOTIDE SEQUENCE [LARGE SCALE GENOMIC DNA]</scope>
    <source>
        <strain evidence="2 3">JCM 30529</strain>
    </source>
</reference>
<evidence type="ECO:0000313" key="2">
    <source>
        <dbReference type="EMBL" id="TDB98711.1"/>
    </source>
</evidence>
<comment type="caution">
    <text evidence="2">The sequence shown here is derived from an EMBL/GenBank/DDBJ whole genome shotgun (WGS) entry which is preliminary data.</text>
</comment>
<feature type="region of interest" description="Disordered" evidence="1">
    <location>
        <begin position="113"/>
        <end position="134"/>
    </location>
</feature>
<proteinExistence type="predicted"/>
<keyword evidence="3" id="KW-1185">Reference proteome</keyword>
<organism evidence="2 3">
    <name type="scientific">Micromonospora fluostatini</name>
    <dbReference type="NCBI Taxonomy" id="1629071"/>
    <lineage>
        <taxon>Bacteria</taxon>
        <taxon>Bacillati</taxon>
        <taxon>Actinomycetota</taxon>
        <taxon>Actinomycetes</taxon>
        <taxon>Micromonosporales</taxon>
        <taxon>Micromonosporaceae</taxon>
        <taxon>Micromonospora</taxon>
    </lineage>
</organism>
<gene>
    <name evidence="2" type="ORF">E1091_07490</name>
</gene>
<evidence type="ECO:0000313" key="3">
    <source>
        <dbReference type="Proteomes" id="UP000295626"/>
    </source>
</evidence>
<dbReference type="Proteomes" id="UP000295626">
    <property type="component" value="Unassembled WGS sequence"/>
</dbReference>
<dbReference type="InterPro" id="IPR046186">
    <property type="entry name" value="DUF6214"/>
</dbReference>
<feature type="compositionally biased region" description="Basic and acidic residues" evidence="1">
    <location>
        <begin position="125"/>
        <end position="134"/>
    </location>
</feature>
<protein>
    <submittedName>
        <fullName evidence="2">Uncharacterized protein</fullName>
    </submittedName>
</protein>
<dbReference type="EMBL" id="SMKE01000191">
    <property type="protein sequence ID" value="TDB98711.1"/>
    <property type="molecule type" value="Genomic_DNA"/>
</dbReference>
<sequence>MDGRPECVGLSVAPASAGEALAPLSESVIRKAGIAQIIATERAKLLARSSPTAGLRGSTRRRLEQVASVYNSALSQGMRPNKAVQEAMGTTPGYAANLVAQARGAGLLPPTSAGVALGEAGRPPGKGESRASQE</sequence>